<protein>
    <submittedName>
        <fullName evidence="1">Uncharacterized protein</fullName>
    </submittedName>
</protein>
<proteinExistence type="predicted"/>
<comment type="caution">
    <text evidence="1">The sequence shown here is derived from an EMBL/GenBank/DDBJ whole genome shotgun (WGS) entry which is preliminary data.</text>
</comment>
<evidence type="ECO:0000313" key="1">
    <source>
        <dbReference type="EMBL" id="MFD1588528.1"/>
    </source>
</evidence>
<dbReference type="Proteomes" id="UP001597119">
    <property type="component" value="Unassembled WGS sequence"/>
</dbReference>
<dbReference type="InterPro" id="IPR055944">
    <property type="entry name" value="DUF7522"/>
</dbReference>
<reference evidence="1 2" key="1">
    <citation type="journal article" date="2019" name="Int. J. Syst. Evol. Microbiol.">
        <title>The Global Catalogue of Microorganisms (GCM) 10K type strain sequencing project: providing services to taxonomists for standard genome sequencing and annotation.</title>
        <authorList>
            <consortium name="The Broad Institute Genomics Platform"/>
            <consortium name="The Broad Institute Genome Sequencing Center for Infectious Disease"/>
            <person name="Wu L."/>
            <person name="Ma J."/>
        </authorList>
    </citation>
    <scope>NUCLEOTIDE SEQUENCE [LARGE SCALE GENOMIC DNA]</scope>
    <source>
        <strain evidence="1 2">CGMCC 1.12125</strain>
    </source>
</reference>
<dbReference type="EMBL" id="JBHUDJ010000013">
    <property type="protein sequence ID" value="MFD1588528.1"/>
    <property type="molecule type" value="Genomic_DNA"/>
</dbReference>
<dbReference type="AlphaFoldDB" id="A0ABD6CFF3"/>
<dbReference type="RefSeq" id="WP_247382030.1">
    <property type="nucleotide sequence ID" value="NZ_JALLGV010000013.1"/>
</dbReference>
<accession>A0ABD6CFF3</accession>
<evidence type="ECO:0000313" key="2">
    <source>
        <dbReference type="Proteomes" id="UP001597119"/>
    </source>
</evidence>
<dbReference type="Pfam" id="PF24366">
    <property type="entry name" value="DUF7522"/>
    <property type="match status" value="1"/>
</dbReference>
<keyword evidence="2" id="KW-1185">Reference proteome</keyword>
<gene>
    <name evidence="1" type="ORF">ACFR9U_16240</name>
</gene>
<organism evidence="1 2">
    <name type="scientific">Halorientalis brevis</name>
    <dbReference type="NCBI Taxonomy" id="1126241"/>
    <lineage>
        <taxon>Archaea</taxon>
        <taxon>Methanobacteriati</taxon>
        <taxon>Methanobacteriota</taxon>
        <taxon>Stenosarchaea group</taxon>
        <taxon>Halobacteria</taxon>
        <taxon>Halobacteriales</taxon>
        <taxon>Haloarculaceae</taxon>
        <taxon>Halorientalis</taxon>
    </lineage>
</organism>
<name>A0ABD6CFF3_9EURY</name>
<sequence length="126" mass="14106">MSEFPELVSFVKQEAGNYARAVGKFEGIESELQYCRDDLNPATVTNRFELIHDNISWSWSPPEDELDEQLGQKRASLQVRENAVILHLPTGHDEGVLIALEPEAASNLTTFIGTCLEYVPEPESNT</sequence>